<reference evidence="1 2" key="1">
    <citation type="submission" date="2020-01" db="EMBL/GenBank/DDBJ databases">
        <authorList>
            <person name="Gupta K D."/>
        </authorList>
    </citation>
    <scope>NUCLEOTIDE SEQUENCE [LARGE SCALE GENOMIC DNA]</scope>
</reference>
<dbReference type="AlphaFoldDB" id="A0A8S0WHY3"/>
<protein>
    <submittedName>
        <fullName evidence="1">Uncharacterized protein</fullName>
    </submittedName>
</protein>
<accession>A0A8S0WHY3</accession>
<name>A0A8S0WHY3_CYCAE</name>
<proteinExistence type="predicted"/>
<sequence>MLSQLASSWESEISKYGQNIRRAQIGRIYRPRDEQLCTWKIVRLLVNMILQDAELYLILSDAVQANADEVPRGYYFMETFKYSWFEVTAATSEALFELGISNIRKPTAFTL</sequence>
<evidence type="ECO:0000313" key="1">
    <source>
        <dbReference type="EMBL" id="CAA7269920.1"/>
    </source>
</evidence>
<gene>
    <name evidence="1" type="ORF">AAE3_LOCUS12144</name>
</gene>
<dbReference type="EMBL" id="CACVBS010000082">
    <property type="protein sequence ID" value="CAA7269920.1"/>
    <property type="molecule type" value="Genomic_DNA"/>
</dbReference>
<comment type="caution">
    <text evidence="1">The sequence shown here is derived from an EMBL/GenBank/DDBJ whole genome shotgun (WGS) entry which is preliminary data.</text>
</comment>
<evidence type="ECO:0000313" key="2">
    <source>
        <dbReference type="Proteomes" id="UP000467700"/>
    </source>
</evidence>
<dbReference type="OrthoDB" id="2130169at2759"/>
<organism evidence="1 2">
    <name type="scientific">Cyclocybe aegerita</name>
    <name type="common">Black poplar mushroom</name>
    <name type="synonym">Agrocybe aegerita</name>
    <dbReference type="NCBI Taxonomy" id="1973307"/>
    <lineage>
        <taxon>Eukaryota</taxon>
        <taxon>Fungi</taxon>
        <taxon>Dikarya</taxon>
        <taxon>Basidiomycota</taxon>
        <taxon>Agaricomycotina</taxon>
        <taxon>Agaricomycetes</taxon>
        <taxon>Agaricomycetidae</taxon>
        <taxon>Agaricales</taxon>
        <taxon>Agaricineae</taxon>
        <taxon>Bolbitiaceae</taxon>
        <taxon>Cyclocybe</taxon>
    </lineage>
</organism>
<keyword evidence="2" id="KW-1185">Reference proteome</keyword>
<dbReference type="Proteomes" id="UP000467700">
    <property type="component" value="Unassembled WGS sequence"/>
</dbReference>